<dbReference type="InterPro" id="IPR044725">
    <property type="entry name" value="CBSX3_CBS_dom"/>
</dbReference>
<feature type="domain" description="CBS" evidence="3">
    <location>
        <begin position="10"/>
        <end position="68"/>
    </location>
</feature>
<dbReference type="SMART" id="SM00116">
    <property type="entry name" value="CBS"/>
    <property type="match status" value="2"/>
</dbReference>
<dbReference type="Pfam" id="PF00571">
    <property type="entry name" value="CBS"/>
    <property type="match status" value="2"/>
</dbReference>
<dbReference type="FunCoup" id="E8MZN4">
    <property type="interactions" value="224"/>
</dbReference>
<dbReference type="InterPro" id="IPR000644">
    <property type="entry name" value="CBS_dom"/>
</dbReference>
<sequence>MIQTVRHILEVKGSDVWSIGPDATVFDALRMMADKDVGALVVMENDKVVGIISERDYARKIILHGKSSKETLVREIMSTNLYTVHPDQTVEEAMEIMTNKRVRHLPVMEGETLLGMISIGDVVKNIIYRQREIIKSMSQK</sequence>
<dbReference type="PROSITE" id="PS51371">
    <property type="entry name" value="CBS"/>
    <property type="match status" value="2"/>
</dbReference>
<gene>
    <name evidence="4" type="ordered locus">ANT_25560</name>
</gene>
<reference evidence="4 5" key="1">
    <citation type="submission" date="2010-12" db="EMBL/GenBank/DDBJ databases">
        <title>Whole genome sequence of Anaerolinea thermophila UNI-1.</title>
        <authorList>
            <person name="Narita-Yamada S."/>
            <person name="Kishi E."/>
            <person name="Watanabe Y."/>
            <person name="Takasaki K."/>
            <person name="Ankai A."/>
            <person name="Oguchi A."/>
            <person name="Fukui S."/>
            <person name="Takahashi M."/>
            <person name="Yashiro I."/>
            <person name="Hosoyama A."/>
            <person name="Sekiguchi Y."/>
            <person name="Hanada S."/>
            <person name="Fujita N."/>
        </authorList>
    </citation>
    <scope>NUCLEOTIDE SEQUENCE [LARGE SCALE GENOMIC DNA]</scope>
    <source>
        <strain evidence="5">DSM 14523 / JCM 11388 / NBRC 100420 / UNI-1</strain>
    </source>
</reference>
<dbReference type="Gene3D" id="3.10.580.10">
    <property type="entry name" value="CBS-domain"/>
    <property type="match status" value="1"/>
</dbReference>
<dbReference type="PANTHER" id="PTHR43080">
    <property type="entry name" value="CBS DOMAIN-CONTAINING PROTEIN CBSX3, MITOCHONDRIAL"/>
    <property type="match status" value="1"/>
</dbReference>
<evidence type="ECO:0000256" key="1">
    <source>
        <dbReference type="ARBA" id="ARBA00023122"/>
    </source>
</evidence>
<feature type="domain" description="CBS" evidence="3">
    <location>
        <begin position="77"/>
        <end position="133"/>
    </location>
</feature>
<dbReference type="RefSeq" id="WP_013560937.1">
    <property type="nucleotide sequence ID" value="NC_014960.1"/>
</dbReference>
<protein>
    <recommendedName>
        <fullName evidence="3">CBS domain-containing protein</fullName>
    </recommendedName>
</protein>
<proteinExistence type="predicted"/>
<dbReference type="InParanoid" id="E8MZN4"/>
<evidence type="ECO:0000313" key="5">
    <source>
        <dbReference type="Proteomes" id="UP000008922"/>
    </source>
</evidence>
<dbReference type="EMBL" id="AP012029">
    <property type="protein sequence ID" value="BAJ64582.1"/>
    <property type="molecule type" value="Genomic_DNA"/>
</dbReference>
<accession>E8MZN4</accession>
<dbReference type="SUPFAM" id="SSF54631">
    <property type="entry name" value="CBS-domain pair"/>
    <property type="match status" value="1"/>
</dbReference>
<dbReference type="InterPro" id="IPR051257">
    <property type="entry name" value="Diverse_CBS-Domain"/>
</dbReference>
<dbReference type="eggNOG" id="COG0517">
    <property type="taxonomic scope" value="Bacteria"/>
</dbReference>
<dbReference type="KEGG" id="atm:ANT_25560"/>
<dbReference type="PANTHER" id="PTHR43080:SF2">
    <property type="entry name" value="CBS DOMAIN-CONTAINING PROTEIN"/>
    <property type="match status" value="1"/>
</dbReference>
<dbReference type="CDD" id="cd04623">
    <property type="entry name" value="CBS_pair_bac_euk"/>
    <property type="match status" value="1"/>
</dbReference>
<evidence type="ECO:0000259" key="3">
    <source>
        <dbReference type="PROSITE" id="PS51371"/>
    </source>
</evidence>
<keyword evidence="1 2" id="KW-0129">CBS domain</keyword>
<dbReference type="Proteomes" id="UP000008922">
    <property type="component" value="Chromosome"/>
</dbReference>
<keyword evidence="5" id="KW-1185">Reference proteome</keyword>
<dbReference type="InterPro" id="IPR046342">
    <property type="entry name" value="CBS_dom_sf"/>
</dbReference>
<dbReference type="HOGENOM" id="CLU_040681_3_2_0"/>
<name>E8MZN4_ANATU</name>
<dbReference type="AlphaFoldDB" id="E8MZN4"/>
<dbReference type="STRING" id="926569.ANT_25560"/>
<evidence type="ECO:0000313" key="4">
    <source>
        <dbReference type="EMBL" id="BAJ64582.1"/>
    </source>
</evidence>
<organism evidence="4 5">
    <name type="scientific">Anaerolinea thermophila (strain DSM 14523 / JCM 11388 / NBRC 100420 / UNI-1)</name>
    <dbReference type="NCBI Taxonomy" id="926569"/>
    <lineage>
        <taxon>Bacteria</taxon>
        <taxon>Bacillati</taxon>
        <taxon>Chloroflexota</taxon>
        <taxon>Anaerolineae</taxon>
        <taxon>Anaerolineales</taxon>
        <taxon>Anaerolineaceae</taxon>
        <taxon>Anaerolinea</taxon>
    </lineage>
</organism>
<evidence type="ECO:0000256" key="2">
    <source>
        <dbReference type="PROSITE-ProRule" id="PRU00703"/>
    </source>
</evidence>